<organism evidence="1 2">
    <name type="scientific">Lophiostoma macrostomum CBS 122681</name>
    <dbReference type="NCBI Taxonomy" id="1314788"/>
    <lineage>
        <taxon>Eukaryota</taxon>
        <taxon>Fungi</taxon>
        <taxon>Dikarya</taxon>
        <taxon>Ascomycota</taxon>
        <taxon>Pezizomycotina</taxon>
        <taxon>Dothideomycetes</taxon>
        <taxon>Pleosporomycetidae</taxon>
        <taxon>Pleosporales</taxon>
        <taxon>Lophiostomataceae</taxon>
        <taxon>Lophiostoma</taxon>
    </lineage>
</organism>
<proteinExistence type="predicted"/>
<gene>
    <name evidence="1" type="ORF">K491DRAFT_729256</name>
</gene>
<protein>
    <submittedName>
        <fullName evidence="1">Uncharacterized protein</fullName>
    </submittedName>
</protein>
<sequence>MVLSSQDNLAIVAATYNAIETAPLKVLRQILLEACESSPIVQQIVSKRLLLRWKEVKELGYEINQHGVFPLTPETTIERFPLYESDEQDEDEGEGCLSTMQRYEACRACKKKFDVCHNLPGSNDACMTHQDGHAVIGPSPAWVVFLRDHTIQILNTQGGLSHGLRLPGLAS</sequence>
<keyword evidence="2" id="KW-1185">Reference proteome</keyword>
<dbReference type="EMBL" id="MU004426">
    <property type="protein sequence ID" value="KAF2651429.1"/>
    <property type="molecule type" value="Genomic_DNA"/>
</dbReference>
<name>A0A6A6SUR8_9PLEO</name>
<evidence type="ECO:0000313" key="2">
    <source>
        <dbReference type="Proteomes" id="UP000799324"/>
    </source>
</evidence>
<dbReference type="Proteomes" id="UP000799324">
    <property type="component" value="Unassembled WGS sequence"/>
</dbReference>
<accession>A0A6A6SUR8</accession>
<reference evidence="1" key="1">
    <citation type="journal article" date="2020" name="Stud. Mycol.">
        <title>101 Dothideomycetes genomes: a test case for predicting lifestyles and emergence of pathogens.</title>
        <authorList>
            <person name="Haridas S."/>
            <person name="Albert R."/>
            <person name="Binder M."/>
            <person name="Bloem J."/>
            <person name="Labutti K."/>
            <person name="Salamov A."/>
            <person name="Andreopoulos B."/>
            <person name="Baker S."/>
            <person name="Barry K."/>
            <person name="Bills G."/>
            <person name="Bluhm B."/>
            <person name="Cannon C."/>
            <person name="Castanera R."/>
            <person name="Culley D."/>
            <person name="Daum C."/>
            <person name="Ezra D."/>
            <person name="Gonzalez J."/>
            <person name="Henrissat B."/>
            <person name="Kuo A."/>
            <person name="Liang C."/>
            <person name="Lipzen A."/>
            <person name="Lutzoni F."/>
            <person name="Magnuson J."/>
            <person name="Mondo S."/>
            <person name="Nolan M."/>
            <person name="Ohm R."/>
            <person name="Pangilinan J."/>
            <person name="Park H.-J."/>
            <person name="Ramirez L."/>
            <person name="Alfaro M."/>
            <person name="Sun H."/>
            <person name="Tritt A."/>
            <person name="Yoshinaga Y."/>
            <person name="Zwiers L.-H."/>
            <person name="Turgeon B."/>
            <person name="Goodwin S."/>
            <person name="Spatafora J."/>
            <person name="Crous P."/>
            <person name="Grigoriev I."/>
        </authorList>
    </citation>
    <scope>NUCLEOTIDE SEQUENCE</scope>
    <source>
        <strain evidence="1">CBS 122681</strain>
    </source>
</reference>
<evidence type="ECO:0000313" key="1">
    <source>
        <dbReference type="EMBL" id="KAF2651429.1"/>
    </source>
</evidence>
<dbReference type="AlphaFoldDB" id="A0A6A6SUR8"/>